<dbReference type="OrthoDB" id="9763659at2"/>
<dbReference type="EC" id="5.6.2.3" evidence="11"/>
<dbReference type="GO" id="GO:0008854">
    <property type="term" value="F:exodeoxyribonuclease V activity"/>
    <property type="evidence" value="ECO:0007669"/>
    <property type="project" value="InterPro"/>
</dbReference>
<dbReference type="GO" id="GO:0017116">
    <property type="term" value="F:single-stranded DNA helicase activity"/>
    <property type="evidence" value="ECO:0007669"/>
    <property type="project" value="TreeGrafter"/>
</dbReference>
<organism evidence="13 14">
    <name type="scientific">Cellulomonas biazotea</name>
    <dbReference type="NCBI Taxonomy" id="1709"/>
    <lineage>
        <taxon>Bacteria</taxon>
        <taxon>Bacillati</taxon>
        <taxon>Actinomycetota</taxon>
        <taxon>Actinomycetes</taxon>
        <taxon>Micrococcales</taxon>
        <taxon>Cellulomonadaceae</taxon>
        <taxon>Cellulomonas</taxon>
    </lineage>
</organism>
<keyword evidence="9 11" id="KW-0234">DNA repair</keyword>
<dbReference type="InterPro" id="IPR050534">
    <property type="entry name" value="Coronavir_polyprotein_1ab"/>
</dbReference>
<comment type="caution">
    <text evidence="13">The sequence shown here is derived from an EMBL/GenBank/DDBJ whole genome shotgun (WGS) entry which is preliminary data.</text>
</comment>
<dbReference type="AlphaFoldDB" id="A0A402DRI4"/>
<evidence type="ECO:0000256" key="10">
    <source>
        <dbReference type="ARBA" id="ARBA00023235"/>
    </source>
</evidence>
<dbReference type="SUPFAM" id="SSF52540">
    <property type="entry name" value="P-loop containing nucleoside triphosphate hydrolases"/>
    <property type="match status" value="1"/>
</dbReference>
<dbReference type="Gene3D" id="1.10.10.1020">
    <property type="entry name" value="RecBCD complex, subunit RecD, N-terminal domain"/>
    <property type="match status" value="1"/>
</dbReference>
<evidence type="ECO:0000256" key="1">
    <source>
        <dbReference type="ARBA" id="ARBA00022722"/>
    </source>
</evidence>
<keyword evidence="8 11" id="KW-0238">DNA-binding</keyword>
<evidence type="ECO:0000256" key="2">
    <source>
        <dbReference type="ARBA" id="ARBA00022741"/>
    </source>
</evidence>
<evidence type="ECO:0000313" key="13">
    <source>
        <dbReference type="EMBL" id="GCE76727.1"/>
    </source>
</evidence>
<dbReference type="NCBIfam" id="TIGR01447">
    <property type="entry name" value="recD"/>
    <property type="match status" value="1"/>
</dbReference>
<dbReference type="GO" id="GO:0003677">
    <property type="term" value="F:DNA binding"/>
    <property type="evidence" value="ECO:0007669"/>
    <property type="project" value="UniProtKB-UniRule"/>
</dbReference>
<keyword evidence="6 11" id="KW-0269">Exonuclease</keyword>
<keyword evidence="10 11" id="KW-0413">Isomerase</keyword>
<dbReference type="InterPro" id="IPR027417">
    <property type="entry name" value="P-loop_NTPase"/>
</dbReference>
<dbReference type="GO" id="GO:0016887">
    <property type="term" value="F:ATP hydrolysis activity"/>
    <property type="evidence" value="ECO:0007669"/>
    <property type="project" value="RHEA"/>
</dbReference>
<keyword evidence="4 11" id="KW-0378">Hydrolase</keyword>
<dbReference type="GO" id="GO:0043139">
    <property type="term" value="F:5'-3' DNA helicase activity"/>
    <property type="evidence" value="ECO:0007669"/>
    <property type="project" value="UniProtKB-UniRule"/>
</dbReference>
<dbReference type="Proteomes" id="UP000289954">
    <property type="component" value="Unassembled WGS sequence"/>
</dbReference>
<evidence type="ECO:0000256" key="3">
    <source>
        <dbReference type="ARBA" id="ARBA00022763"/>
    </source>
</evidence>
<dbReference type="InterPro" id="IPR003593">
    <property type="entry name" value="AAA+_ATPase"/>
</dbReference>
<dbReference type="EMBL" id="BIMR01000127">
    <property type="protein sequence ID" value="GCE76727.1"/>
    <property type="molecule type" value="Genomic_DNA"/>
</dbReference>
<dbReference type="Gene3D" id="3.40.50.300">
    <property type="entry name" value="P-loop containing nucleotide triphosphate hydrolases"/>
    <property type="match status" value="3"/>
</dbReference>
<evidence type="ECO:0000256" key="6">
    <source>
        <dbReference type="ARBA" id="ARBA00022839"/>
    </source>
</evidence>
<sequence>MTTPTDLLDPRVPWRVEGAFAPFVAAGALTAADVHVARRLGAMTGEDDARVLLAVALAVAALRAGSVCVDLADAPALVATEPVDVADARGHVATEPTDPAAPWSLVETGPDASVAPPGGQPRSLPWPALDGPDGWHAVVRRSVLVADGPDGPPDRPVRWVDGRVYLDRYWRDELVVRRDLHGRLVRLRVDVGALDSAAARLFPRPDDEHQRAAVRAAGTSRLTVLTGGPGTGKTTTVARLVAALQAVDGPGLRVALAAPTGKAAARLQESVNAEVARLSEADRAAVGPLTATTVHRLLGTRSGSTTRFRHDRHRRLPHDVVVVDESSMVSLPLMARVVDALRPDARLVLVGDPDQLASVEAGAVLGDLVAALPSGVVRLTVPHRYGTDLASLAEAVRRGDADATVALLRAGGPHVSFTATTGDVAAPSDLAGLRADLESAGRSLVRAAEAGDASAALEALGAHRLLLAHREGPAGVAHWAPLAESWVAAVTGGRADDAWSVGRPLLVTENDRTSGLFNGDTGVVVRDTGALGGGASAVGAAAVGSASVGSAHPGAGASGAGVDAGVVVAFGDPAAPHLVRPHRLPAVQPVHAMTVHRGQGSQFTRVTVLLPPASSPLLTRELLYTAVTRARESVHVIGSEAAVRAAVERPVRRASGLRHAL</sequence>
<dbReference type="GO" id="GO:0009338">
    <property type="term" value="C:exodeoxyribonuclease V complex"/>
    <property type="evidence" value="ECO:0007669"/>
    <property type="project" value="InterPro"/>
</dbReference>
<dbReference type="PANTHER" id="PTHR43788:SF6">
    <property type="entry name" value="DNA HELICASE B"/>
    <property type="match status" value="1"/>
</dbReference>
<keyword evidence="2 11" id="KW-0547">Nucleotide-binding</keyword>
<evidence type="ECO:0000256" key="11">
    <source>
        <dbReference type="HAMAP-Rule" id="MF_01487"/>
    </source>
</evidence>
<keyword evidence="3 11" id="KW-0227">DNA damage</keyword>
<keyword evidence="5 11" id="KW-0347">Helicase</keyword>
<comment type="catalytic activity">
    <reaction evidence="11">
        <text>ATP + H2O = ADP + phosphate + H(+)</text>
        <dbReference type="Rhea" id="RHEA:13065"/>
        <dbReference type="ChEBI" id="CHEBI:15377"/>
        <dbReference type="ChEBI" id="CHEBI:15378"/>
        <dbReference type="ChEBI" id="CHEBI:30616"/>
        <dbReference type="ChEBI" id="CHEBI:43474"/>
        <dbReference type="ChEBI" id="CHEBI:456216"/>
        <dbReference type="EC" id="5.6.2.3"/>
    </reaction>
</comment>
<dbReference type="SMART" id="SM00382">
    <property type="entry name" value="AAA"/>
    <property type="match status" value="1"/>
</dbReference>
<name>A0A402DRI4_9CELL</name>
<comment type="function">
    <text evidence="11">A helicase/nuclease that prepares dsDNA breaks (DSB) for recombinational DNA repair. Binds to DSBs and unwinds DNA via a highly rapid and processive ATP-dependent bidirectional helicase activity. Unwinds dsDNA until it encounters a Chi (crossover hotspot instigator) sequence from the 3' direction. Cuts ssDNA a few nucleotides 3' to the Chi site. The properties and activities of the enzyme are changed at Chi. The Chi-altered holoenzyme produces a long 3'-ssDNA overhang and facilitates RecA-binding to the ssDNA for homologous DNA recombination and repair. Holoenzyme degrades any linearized DNA that is unable to undergo homologous recombination. In the holoenzyme this subunit has ssDNA-dependent ATPase and 5'-3' helicase activity. When added to pre-assembled RecBC greatly stimulates nuclease activity and augments holoenzyme processivity. Negatively regulates the RecA-loading ability of RecBCD.</text>
</comment>
<dbReference type="GO" id="GO:0000724">
    <property type="term" value="P:double-strand break repair via homologous recombination"/>
    <property type="evidence" value="ECO:0007669"/>
    <property type="project" value="UniProtKB-UniRule"/>
</dbReference>
<keyword evidence="14" id="KW-1185">Reference proteome</keyword>
<dbReference type="InterPro" id="IPR049550">
    <property type="entry name" value="RecD_N"/>
</dbReference>
<dbReference type="GO" id="GO:0005524">
    <property type="term" value="F:ATP binding"/>
    <property type="evidence" value="ECO:0007669"/>
    <property type="project" value="UniProtKB-UniRule"/>
</dbReference>
<reference evidence="13 14" key="1">
    <citation type="submission" date="2019-01" db="EMBL/GenBank/DDBJ databases">
        <title>Draft genome sequence of Cellulomonas takizawaensis strain TKZ-21.</title>
        <authorList>
            <person name="Yamamura H."/>
            <person name="Hayashi T."/>
            <person name="Hamada M."/>
            <person name="Serisawa Y."/>
            <person name="Matsuyama K."/>
            <person name="Nakagawa Y."/>
            <person name="Otoguro M."/>
            <person name="Yanagida F."/>
            <person name="Hayakawa M."/>
        </authorList>
    </citation>
    <scope>NUCLEOTIDE SEQUENCE [LARGE SCALE GENOMIC DNA]</scope>
    <source>
        <strain evidence="13 14">NBRC12680</strain>
    </source>
</reference>
<comment type="similarity">
    <text evidence="11">Belongs to the RecD family.</text>
</comment>
<evidence type="ECO:0000256" key="8">
    <source>
        <dbReference type="ARBA" id="ARBA00023125"/>
    </source>
</evidence>
<dbReference type="RefSeq" id="WP_130781331.1">
    <property type="nucleotide sequence ID" value="NZ_BIMR01000127.1"/>
</dbReference>
<keyword evidence="1 11" id="KW-0540">Nuclease</keyword>
<comment type="miscellaneous">
    <text evidence="11">In the RecBCD complex, RecB has a slow 3'-5' helicase, an exonuclease activity and loads RecA onto ssDNA, RecD has a fast 5'-3' helicase activity, while RecC stimulates the ATPase and processivity of the RecB helicase and contributes to recognition of the Chi site.</text>
</comment>
<comment type="subunit">
    <text evidence="11">Heterotrimer of RecB, RecC and RecD. All subunits contribute to DNA-binding.</text>
</comment>
<dbReference type="InterPro" id="IPR027785">
    <property type="entry name" value="UvrD-like_helicase_C"/>
</dbReference>
<dbReference type="HAMAP" id="MF_01487">
    <property type="entry name" value="RecD"/>
    <property type="match status" value="1"/>
</dbReference>
<evidence type="ECO:0000256" key="5">
    <source>
        <dbReference type="ARBA" id="ARBA00022806"/>
    </source>
</evidence>
<proteinExistence type="inferred from homology"/>
<dbReference type="InterPro" id="IPR006344">
    <property type="entry name" value="RecD"/>
</dbReference>
<evidence type="ECO:0000256" key="4">
    <source>
        <dbReference type="ARBA" id="ARBA00022801"/>
    </source>
</evidence>
<dbReference type="Pfam" id="PF21185">
    <property type="entry name" value="RecD_N"/>
    <property type="match status" value="1"/>
</dbReference>
<feature type="binding site" evidence="11">
    <location>
        <begin position="227"/>
        <end position="234"/>
    </location>
    <ligand>
        <name>ATP</name>
        <dbReference type="ChEBI" id="CHEBI:30616"/>
    </ligand>
</feature>
<dbReference type="CDD" id="cd18809">
    <property type="entry name" value="SF1_C_RecD"/>
    <property type="match status" value="1"/>
</dbReference>
<keyword evidence="7 11" id="KW-0067">ATP-binding</keyword>
<dbReference type="InterPro" id="IPR041851">
    <property type="entry name" value="RecD_N_sf"/>
</dbReference>
<evidence type="ECO:0000256" key="9">
    <source>
        <dbReference type="ARBA" id="ARBA00023204"/>
    </source>
</evidence>
<dbReference type="PANTHER" id="PTHR43788">
    <property type="entry name" value="DNA2/NAM7 HELICASE FAMILY MEMBER"/>
    <property type="match status" value="1"/>
</dbReference>
<evidence type="ECO:0000259" key="12">
    <source>
        <dbReference type="SMART" id="SM00382"/>
    </source>
</evidence>
<evidence type="ECO:0000256" key="7">
    <source>
        <dbReference type="ARBA" id="ARBA00022840"/>
    </source>
</evidence>
<dbReference type="Pfam" id="PF13604">
    <property type="entry name" value="AAA_30"/>
    <property type="match status" value="1"/>
</dbReference>
<protein>
    <recommendedName>
        <fullName evidence="11">RecBCD enzyme subunit RecD</fullName>
        <ecNumber evidence="11">5.6.2.3</ecNumber>
    </recommendedName>
    <alternativeName>
        <fullName evidence="11">DNA 5'-3' helicase subunit RecD</fullName>
    </alternativeName>
    <alternativeName>
        <fullName evidence="11">Exonuclease V subunit RecD</fullName>
        <shortName evidence="11">ExoV subunit RecD</shortName>
    </alternativeName>
    <alternativeName>
        <fullName evidence="11">Helicase/nuclease RecBCD subunit RecD</fullName>
    </alternativeName>
</protein>
<feature type="domain" description="AAA+ ATPase" evidence="12">
    <location>
        <begin position="219"/>
        <end position="387"/>
    </location>
</feature>
<dbReference type="CDD" id="cd17933">
    <property type="entry name" value="DEXSc_RecD-like"/>
    <property type="match status" value="1"/>
</dbReference>
<gene>
    <name evidence="11 13" type="primary">recD</name>
    <name evidence="13" type="ORF">CBZ_17830</name>
</gene>
<dbReference type="Pfam" id="PF13538">
    <property type="entry name" value="UvrD_C_2"/>
    <property type="match status" value="1"/>
</dbReference>
<evidence type="ECO:0000313" key="14">
    <source>
        <dbReference type="Proteomes" id="UP000289954"/>
    </source>
</evidence>
<accession>A0A402DRI4</accession>